<gene>
    <name evidence="10" type="primary">aspT</name>
    <name evidence="10" type="ORF">K1Y72_13270</name>
</gene>
<evidence type="ECO:0000256" key="1">
    <source>
        <dbReference type="ARBA" id="ARBA00004651"/>
    </source>
</evidence>
<evidence type="ECO:0000256" key="5">
    <source>
        <dbReference type="ARBA" id="ARBA00022692"/>
    </source>
</evidence>
<feature type="transmembrane region" description="Helical" evidence="8">
    <location>
        <begin position="458"/>
        <end position="476"/>
    </location>
</feature>
<evidence type="ECO:0000313" key="10">
    <source>
        <dbReference type="EMBL" id="MBW8483349.1"/>
    </source>
</evidence>
<evidence type="ECO:0000256" key="7">
    <source>
        <dbReference type="ARBA" id="ARBA00023136"/>
    </source>
</evidence>
<name>A0ABS7FSG7_9ACTN</name>
<feature type="transmembrane region" description="Helical" evidence="8">
    <location>
        <begin position="36"/>
        <end position="53"/>
    </location>
</feature>
<dbReference type="Pfam" id="PF06826">
    <property type="entry name" value="Asp-Al_Ex"/>
    <property type="match status" value="2"/>
</dbReference>
<dbReference type="NCBIfam" id="TIGR03802">
    <property type="entry name" value="Asp_Ala_antiprt"/>
    <property type="match status" value="1"/>
</dbReference>
<keyword evidence="7 8" id="KW-0472">Membrane</keyword>
<organism evidence="10 11">
    <name type="scientific">Actinomadura parmotrematis</name>
    <dbReference type="NCBI Taxonomy" id="2864039"/>
    <lineage>
        <taxon>Bacteria</taxon>
        <taxon>Bacillati</taxon>
        <taxon>Actinomycetota</taxon>
        <taxon>Actinomycetes</taxon>
        <taxon>Streptosporangiales</taxon>
        <taxon>Thermomonosporaceae</taxon>
        <taxon>Actinomadura</taxon>
    </lineage>
</organism>
<proteinExistence type="inferred from homology"/>
<comment type="subcellular location">
    <subcellularLocation>
        <location evidence="1">Cell membrane</location>
        <topology evidence="1">Multi-pass membrane protein</topology>
    </subcellularLocation>
</comment>
<keyword evidence="5 8" id="KW-0812">Transmembrane</keyword>
<evidence type="ECO:0000256" key="8">
    <source>
        <dbReference type="SAM" id="Phobius"/>
    </source>
</evidence>
<dbReference type="EMBL" id="JAIBOA010000007">
    <property type="protein sequence ID" value="MBW8483349.1"/>
    <property type="molecule type" value="Genomic_DNA"/>
</dbReference>
<dbReference type="InterPro" id="IPR050144">
    <property type="entry name" value="AAE_transporter"/>
</dbReference>
<evidence type="ECO:0000256" key="3">
    <source>
        <dbReference type="ARBA" id="ARBA00022448"/>
    </source>
</evidence>
<evidence type="ECO:0000256" key="2">
    <source>
        <dbReference type="ARBA" id="ARBA00009854"/>
    </source>
</evidence>
<dbReference type="InterPro" id="IPR006512">
    <property type="entry name" value="YidE_YbjL"/>
</dbReference>
<evidence type="ECO:0000259" key="9">
    <source>
        <dbReference type="Pfam" id="PF06826"/>
    </source>
</evidence>
<keyword evidence="4" id="KW-1003">Cell membrane</keyword>
<protein>
    <submittedName>
        <fullName evidence="10">Aspartate-alanine antiporter</fullName>
    </submittedName>
</protein>
<feature type="domain" description="YidE/YbjL duplication" evidence="9">
    <location>
        <begin position="15"/>
        <end position="177"/>
    </location>
</feature>
<dbReference type="PANTHER" id="PTHR30445">
    <property type="entry name" value="K(+)_H(+) ANTIPORTER SUBUNIT KHTT"/>
    <property type="match status" value="1"/>
</dbReference>
<keyword evidence="11" id="KW-1185">Reference proteome</keyword>
<feature type="domain" description="YidE/YbjL duplication" evidence="9">
    <location>
        <begin position="397"/>
        <end position="563"/>
    </location>
</feature>
<sequence length="572" mass="58493">MDWFKDLLKDLPEMALFISLALGFAVGRVKIWKLSLGGVAGTLIVAILVGLVADVTLNDQVKNIAFAMFIFTLGFMAGPSFFAHLNRQSLRYGVFTVVEVVAILAITAVAIVTLDLDVGTAAGLLAGGATESAVLGTATEAIGKLHLPAAQIATLQANVGTAYSISYICGLITIVLLSSQFFPAIMRIDLRAEARKLWAALGGSGEDDAPKDLPSLVGRAHRVTTATGLTVAELERRLGDGVTVERVQEPGATAAGAGTAAPAAAGASPDTVLARDDVLVLYGPRAALAGADAVIGPELGDADALNSDLDVAQVQLAHLPRAGRRLGDVRDDLAGSARGVFLTDLSRVEQPLPMRPDTVVHSGDEIRLTGASSAVAAAAGRLGLRIDPGVKADFVYIAVGIILGMLIGKVTLTLGDVPLSLGTGGGCLLSGLLFGWLRAKNPAHGQYDPAAASVIKDLGLATFICAVGLSSGPKAVELIGKYGLSLPLAGICMTLIPACLSLVVAWKIMKLPAPLALGSIAGQQCSTPAITAIQQAAGNSTPLMAYTIVYALSNVVLPLLGPVAVAMAGALT</sequence>
<dbReference type="InterPro" id="IPR022457">
    <property type="entry name" value="Asp_Ala_antiprt"/>
</dbReference>
<dbReference type="PANTHER" id="PTHR30445:SF9">
    <property type="match status" value="1"/>
</dbReference>
<feature type="transmembrane region" description="Helical" evidence="8">
    <location>
        <begin position="12"/>
        <end position="29"/>
    </location>
</feature>
<keyword evidence="3" id="KW-0813">Transport</keyword>
<dbReference type="RefSeq" id="WP_220166521.1">
    <property type="nucleotide sequence ID" value="NZ_JAIBOA010000007.1"/>
</dbReference>
<dbReference type="Proteomes" id="UP000774570">
    <property type="component" value="Unassembled WGS sequence"/>
</dbReference>
<evidence type="ECO:0000313" key="11">
    <source>
        <dbReference type="Proteomes" id="UP000774570"/>
    </source>
</evidence>
<feature type="transmembrane region" description="Helical" evidence="8">
    <location>
        <begin position="418"/>
        <end position="437"/>
    </location>
</feature>
<feature type="transmembrane region" description="Helical" evidence="8">
    <location>
        <begin position="165"/>
        <end position="186"/>
    </location>
</feature>
<reference evidence="10 11" key="1">
    <citation type="submission" date="2021-07" db="EMBL/GenBank/DDBJ databases">
        <title>Actinomadura sp. PM05-2 isolated from lichen.</title>
        <authorList>
            <person name="Somphong A."/>
            <person name="Phongsopitanun W."/>
            <person name="Tanasupawat S."/>
            <person name="Peongsungnone V."/>
        </authorList>
    </citation>
    <scope>NUCLEOTIDE SEQUENCE [LARGE SCALE GENOMIC DNA]</scope>
    <source>
        <strain evidence="10 11">PM05-2</strain>
    </source>
</reference>
<accession>A0ABS7FSG7</accession>
<comment type="caution">
    <text evidence="10">The sequence shown here is derived from an EMBL/GenBank/DDBJ whole genome shotgun (WGS) entry which is preliminary data.</text>
</comment>
<evidence type="ECO:0000256" key="6">
    <source>
        <dbReference type="ARBA" id="ARBA00022989"/>
    </source>
</evidence>
<evidence type="ECO:0000256" key="4">
    <source>
        <dbReference type="ARBA" id="ARBA00022475"/>
    </source>
</evidence>
<feature type="transmembrane region" description="Helical" evidence="8">
    <location>
        <begin position="482"/>
        <end position="506"/>
    </location>
</feature>
<comment type="similarity">
    <text evidence="2">Belongs to the AAE transporter (TC 2.A.81) family.</text>
</comment>
<dbReference type="NCBIfam" id="TIGR01625">
    <property type="entry name" value="YidE_YbjL_dupl"/>
    <property type="match status" value="1"/>
</dbReference>
<feature type="transmembrane region" description="Helical" evidence="8">
    <location>
        <begin position="548"/>
        <end position="571"/>
    </location>
</feature>
<feature type="transmembrane region" description="Helical" evidence="8">
    <location>
        <begin position="394"/>
        <end position="412"/>
    </location>
</feature>
<feature type="transmembrane region" description="Helical" evidence="8">
    <location>
        <begin position="65"/>
        <end position="85"/>
    </location>
</feature>
<keyword evidence="6 8" id="KW-1133">Transmembrane helix</keyword>
<feature type="transmembrane region" description="Helical" evidence="8">
    <location>
        <begin position="92"/>
        <end position="114"/>
    </location>
</feature>